<gene>
    <name evidence="3" type="ORF">F8M41_005255</name>
</gene>
<dbReference type="EMBL" id="WTPW01001499">
    <property type="protein sequence ID" value="KAF0432150.1"/>
    <property type="molecule type" value="Genomic_DNA"/>
</dbReference>
<dbReference type="SUPFAM" id="SSF81901">
    <property type="entry name" value="HCP-like"/>
    <property type="match status" value="1"/>
</dbReference>
<feature type="domain" description="Protein kinase" evidence="2">
    <location>
        <begin position="23"/>
        <end position="297"/>
    </location>
</feature>
<dbReference type="CDD" id="cd21037">
    <property type="entry name" value="MLKL_NTD"/>
    <property type="match status" value="1"/>
</dbReference>
<comment type="caution">
    <text evidence="3">The sequence shown here is derived from an EMBL/GenBank/DDBJ whole genome shotgun (WGS) entry which is preliminary data.</text>
</comment>
<dbReference type="InterPro" id="IPR059179">
    <property type="entry name" value="MLKL-like_MCAfunc"/>
</dbReference>
<evidence type="ECO:0000313" key="4">
    <source>
        <dbReference type="Proteomes" id="UP000439903"/>
    </source>
</evidence>
<dbReference type="InterPro" id="IPR008266">
    <property type="entry name" value="Tyr_kinase_AS"/>
</dbReference>
<dbReference type="OrthoDB" id="2426526at2759"/>
<proteinExistence type="predicted"/>
<dbReference type="AlphaFoldDB" id="A0A8H3X8D5"/>
<name>A0A8H3X8D5_GIGMA</name>
<keyword evidence="3" id="KW-0808">Transferase</keyword>
<dbReference type="PROSITE" id="PS50011">
    <property type="entry name" value="PROTEIN_KINASE_DOM"/>
    <property type="match status" value="2"/>
</dbReference>
<dbReference type="InterPro" id="IPR011009">
    <property type="entry name" value="Kinase-like_dom_sf"/>
</dbReference>
<keyword evidence="4" id="KW-1185">Reference proteome</keyword>
<feature type="domain" description="Protein kinase" evidence="2">
    <location>
        <begin position="528"/>
        <end position="822"/>
    </location>
</feature>
<dbReference type="Pfam" id="PF08238">
    <property type="entry name" value="Sel1"/>
    <property type="match status" value="2"/>
</dbReference>
<dbReference type="SUPFAM" id="SSF56112">
    <property type="entry name" value="Protein kinase-like (PK-like)"/>
    <property type="match status" value="2"/>
</dbReference>
<dbReference type="PANTHER" id="PTHR23257">
    <property type="entry name" value="SERINE-THREONINE PROTEIN KINASE"/>
    <property type="match status" value="1"/>
</dbReference>
<dbReference type="PRINTS" id="PR00109">
    <property type="entry name" value="TYRKINASE"/>
</dbReference>
<dbReference type="Gene3D" id="1.20.930.20">
    <property type="entry name" value="Adaptor protein Cbl, N-terminal domain"/>
    <property type="match status" value="1"/>
</dbReference>
<dbReference type="Gene3D" id="1.25.40.10">
    <property type="entry name" value="Tetratricopeptide repeat domain"/>
    <property type="match status" value="1"/>
</dbReference>
<dbReference type="Gene3D" id="1.10.510.10">
    <property type="entry name" value="Transferase(Phosphotransferase) domain 1"/>
    <property type="match status" value="2"/>
</dbReference>
<protein>
    <submittedName>
        <fullName evidence="3">Serine/threonine protein kinase</fullName>
    </submittedName>
</protein>
<organism evidence="3 4">
    <name type="scientific">Gigaspora margarita</name>
    <dbReference type="NCBI Taxonomy" id="4874"/>
    <lineage>
        <taxon>Eukaryota</taxon>
        <taxon>Fungi</taxon>
        <taxon>Fungi incertae sedis</taxon>
        <taxon>Mucoromycota</taxon>
        <taxon>Glomeromycotina</taxon>
        <taxon>Glomeromycetes</taxon>
        <taxon>Diversisporales</taxon>
        <taxon>Gigasporaceae</taxon>
        <taxon>Gigaspora</taxon>
    </lineage>
</organism>
<dbReference type="GO" id="GO:0004674">
    <property type="term" value="F:protein serine/threonine kinase activity"/>
    <property type="evidence" value="ECO:0007669"/>
    <property type="project" value="UniProtKB-KW"/>
</dbReference>
<dbReference type="InterPro" id="IPR001245">
    <property type="entry name" value="Ser-Thr/Tyr_kinase_cat_dom"/>
</dbReference>
<dbReference type="SMART" id="SM00671">
    <property type="entry name" value="SEL1"/>
    <property type="match status" value="2"/>
</dbReference>
<dbReference type="SMART" id="SM00219">
    <property type="entry name" value="TyrKc"/>
    <property type="match status" value="1"/>
</dbReference>
<accession>A0A8H3X8D5</accession>
<feature type="region of interest" description="Disordered" evidence="1">
    <location>
        <begin position="291"/>
        <end position="311"/>
    </location>
</feature>
<evidence type="ECO:0000256" key="1">
    <source>
        <dbReference type="SAM" id="MobiDB-lite"/>
    </source>
</evidence>
<dbReference type="GO" id="GO:0007166">
    <property type="term" value="P:cell surface receptor signaling pathway"/>
    <property type="evidence" value="ECO:0007669"/>
    <property type="project" value="InterPro"/>
</dbReference>
<dbReference type="PROSITE" id="PS00109">
    <property type="entry name" value="PROTEIN_KINASE_TYR"/>
    <property type="match status" value="1"/>
</dbReference>
<keyword evidence="3" id="KW-0418">Kinase</keyword>
<dbReference type="InterPro" id="IPR000719">
    <property type="entry name" value="Prot_kinase_dom"/>
</dbReference>
<dbReference type="GO" id="GO:0005737">
    <property type="term" value="C:cytoplasm"/>
    <property type="evidence" value="ECO:0007669"/>
    <property type="project" value="TreeGrafter"/>
</dbReference>
<dbReference type="Proteomes" id="UP000439903">
    <property type="component" value="Unassembled WGS sequence"/>
</dbReference>
<dbReference type="InterPro" id="IPR011990">
    <property type="entry name" value="TPR-like_helical_dom_sf"/>
</dbReference>
<sequence>MANLLNGPIVLTDCDIDIKRDELSELNIIARGGFGTVYKGIWNKGKKNEQAVAAKFVIRENTRESTRDFSREVYALRLSVNCKEYIVQFFGLSQDPENEQYIFVMQHANNGNLQSYLVSNKHTLSLSDKISLNEAILKGLEFLHNNDIVHRDLHSKNVLIHNGKALLSDFGLSKYLLEKNDGHISEIRGVQAYVDSKLLEKKFKSNSDYTHTKASDIYSYGVLMWEIYTCRPPFHGRYGESLTIAICLNGEREKREKGMPIDYIKIYERCWDKNPPSRPKISEVLSDLKTLKPSPTYHEDSDTEPSDNSECSSVQDCDIETVEDCDDYDFQIHCSTANIEQSVDFNTFQLHARDARKLFEEIKISYENVQLNKRICDVLIRCVNSAEHSVNDLQSQIKNHPIFATYENYGLFLKFLQNIEKIKDFIKNVSTIERLKNYIQKTDSGISLELIKVEFEQLLDEFNQCISSIKFKSGFAQDQNPVRTMLSDINSLLANFFRTSCIKIFKFNIDKQIKDALNDDIEETMKFIHAIQRNFGDNYNTMFNIIEMTSTRLATKRRFSVTELLKLNKKVDDSILITNSKCYDSNDSNQMNLLCDHAALLKNLKELTLVNIIEFYGISQDESSSGLMYIVTEKAEYGNLKEFYTGYKHLYRQRKLKVALGICNGLVFLNAVNLLHRDIRSENILIASEFNAKITNFYHGRLNSDNSNNLEFDVERIKSLAPEILGRRSASSYKYDFRSEIYSFGIILWEISNEKNPYEAYNDIRTIRDAILNNQILLEFNGCIPQKYIDITMQALDFDPTNRPTICDVFKVLDDLINHPNSGDFQKSSPKKDNFQSSFLSIDDAVNEVRKIDGNKLKALEYIDKISKLGDPKASYYKAYFLQQKLRDGLTLPERKRIQKEIAHLFKSASDGNFKKAHAKYADCLLNGNGIKKNQLLAIELFKKAASNGNAHAKYRLGIICYEKEDDKEQGVHYLKLAACEGSKEAIDACRRHNINID</sequence>
<evidence type="ECO:0000313" key="3">
    <source>
        <dbReference type="EMBL" id="KAF0432150.1"/>
    </source>
</evidence>
<dbReference type="InterPro" id="IPR050167">
    <property type="entry name" value="Ser_Thr_protein_kinase"/>
</dbReference>
<dbReference type="InterPro" id="IPR006597">
    <property type="entry name" value="Sel1-like"/>
</dbReference>
<reference evidence="3 4" key="1">
    <citation type="journal article" date="2019" name="Environ. Microbiol.">
        <title>At the nexus of three kingdoms: the genome of the mycorrhizal fungus Gigaspora margarita provides insights into plant, endobacterial and fungal interactions.</title>
        <authorList>
            <person name="Venice F."/>
            <person name="Ghignone S."/>
            <person name="Salvioli di Fossalunga A."/>
            <person name="Amselem J."/>
            <person name="Novero M."/>
            <person name="Xianan X."/>
            <person name="Sedzielewska Toro K."/>
            <person name="Morin E."/>
            <person name="Lipzen A."/>
            <person name="Grigoriev I.V."/>
            <person name="Henrissat B."/>
            <person name="Martin F.M."/>
            <person name="Bonfante P."/>
        </authorList>
    </citation>
    <scope>NUCLEOTIDE SEQUENCE [LARGE SCALE GENOMIC DNA]</scope>
    <source>
        <strain evidence="3 4">BEG34</strain>
    </source>
</reference>
<dbReference type="GO" id="GO:0005524">
    <property type="term" value="F:ATP binding"/>
    <property type="evidence" value="ECO:0007669"/>
    <property type="project" value="InterPro"/>
</dbReference>
<dbReference type="Pfam" id="PF07714">
    <property type="entry name" value="PK_Tyr_Ser-Thr"/>
    <property type="match status" value="2"/>
</dbReference>
<keyword evidence="3" id="KW-0723">Serine/threonine-protein kinase</keyword>
<dbReference type="InterPro" id="IPR020635">
    <property type="entry name" value="Tyr_kinase_cat_dom"/>
</dbReference>
<evidence type="ECO:0000259" key="2">
    <source>
        <dbReference type="PROSITE" id="PS50011"/>
    </source>
</evidence>
<dbReference type="InterPro" id="IPR036537">
    <property type="entry name" value="Adaptor_Cbl_N_dom_sf"/>
</dbReference>
<dbReference type="GO" id="GO:0004713">
    <property type="term" value="F:protein tyrosine kinase activity"/>
    <property type="evidence" value="ECO:0007669"/>
    <property type="project" value="InterPro"/>
</dbReference>